<proteinExistence type="predicted"/>
<organism evidence="2 3">
    <name type="scientific">Hydrocarboniphaga daqingensis</name>
    <dbReference type="NCBI Taxonomy" id="490188"/>
    <lineage>
        <taxon>Bacteria</taxon>
        <taxon>Pseudomonadati</taxon>
        <taxon>Pseudomonadota</taxon>
        <taxon>Gammaproteobacteria</taxon>
        <taxon>Nevskiales</taxon>
        <taxon>Nevskiaceae</taxon>
        <taxon>Hydrocarboniphaga</taxon>
    </lineage>
</organism>
<evidence type="ECO:0000259" key="1">
    <source>
        <dbReference type="Pfam" id="PF09413"/>
    </source>
</evidence>
<dbReference type="Gene3D" id="3.30.70.790">
    <property type="entry name" value="UreE, C-terminal domain"/>
    <property type="match status" value="1"/>
</dbReference>
<keyword evidence="3" id="KW-1185">Reference proteome</keyword>
<dbReference type="OrthoDB" id="9814654at2"/>
<dbReference type="RefSeq" id="WP_072894431.1">
    <property type="nucleotide sequence ID" value="NZ_FQWZ01000002.1"/>
</dbReference>
<evidence type="ECO:0000313" key="3">
    <source>
        <dbReference type="Proteomes" id="UP000199758"/>
    </source>
</evidence>
<dbReference type="InterPro" id="IPR018551">
    <property type="entry name" value="DUF2007"/>
</dbReference>
<dbReference type="Proteomes" id="UP000199758">
    <property type="component" value="Unassembled WGS sequence"/>
</dbReference>
<dbReference type="EMBL" id="FQWZ01000002">
    <property type="protein sequence ID" value="SHG62849.1"/>
    <property type="molecule type" value="Genomic_DNA"/>
</dbReference>
<feature type="domain" description="DUF2007" evidence="1">
    <location>
        <begin position="1"/>
        <end position="67"/>
    </location>
</feature>
<sequence length="100" mass="11520">MSALYLAADPIEAQILRDYLRDNGIAVRIDGEHLWSARGELPMEYPRLYLLDAADEPQARALLAEYERRANNPSIWRCVCGETVPLHFEQCWNCQTDRPS</sequence>
<dbReference type="Pfam" id="PF09413">
    <property type="entry name" value="DUF2007"/>
    <property type="match status" value="1"/>
</dbReference>
<dbReference type="AlphaFoldDB" id="A0A1M5LDR1"/>
<reference evidence="2 3" key="1">
    <citation type="submission" date="2016-11" db="EMBL/GenBank/DDBJ databases">
        <authorList>
            <person name="Jaros S."/>
            <person name="Januszkiewicz K."/>
            <person name="Wedrychowicz H."/>
        </authorList>
    </citation>
    <scope>NUCLEOTIDE SEQUENCE [LARGE SCALE GENOMIC DNA]</scope>
    <source>
        <strain evidence="2 3">CGMCC 1.7049</strain>
    </source>
</reference>
<protein>
    <submittedName>
        <fullName evidence="2">Putative signal transducing protein</fullName>
    </submittedName>
</protein>
<accession>A0A1M5LDR1</accession>
<name>A0A1M5LDR1_9GAMM</name>
<evidence type="ECO:0000313" key="2">
    <source>
        <dbReference type="EMBL" id="SHG62849.1"/>
    </source>
</evidence>
<gene>
    <name evidence="2" type="ORF">SAMN04488068_0829</name>
</gene>
<dbReference type="STRING" id="490188.SAMN04488068_0829"/>